<keyword evidence="2" id="KW-0732">Signal</keyword>
<sequence>MFRQFLIATVLAQSITLSVFAAGPQAGQIKNLVTFGDSYTDVDAHADGGTVWPVFAAREGNFNLYPFAKAGAMCSSKLIPHAAPPVVESQLPKYFAEKDNGSLSALTPDNTMYTLWIGTNDVGPKGLLTGKQAAGVTLVDTVSCAVNWVQTLYNSGARNFIFQNMVPLEAAPLYLVNSYPNHYWTAPRNTTEWHQFVKELTNSGNAIARLKLQLLAPTLSGAHIGFFDSHALFTDIYNHPKVYLNGTAPLNVTGAVHSCIYKEGENVNDTGVCTIAKGTDQDSFFWYDELHPSVQTERVVAKAMSDVILRKSEQWITWLS</sequence>
<dbReference type="PANTHER" id="PTHR45648">
    <property type="entry name" value="GDSL LIPASE/ACYLHYDROLASE FAMILY PROTEIN (AFU_ORTHOLOGUE AFUA_4G14700)"/>
    <property type="match status" value="1"/>
</dbReference>
<evidence type="ECO:0000256" key="2">
    <source>
        <dbReference type="SAM" id="SignalP"/>
    </source>
</evidence>
<dbReference type="Proteomes" id="UP000230002">
    <property type="component" value="Unassembled WGS sequence"/>
</dbReference>
<protein>
    <recommendedName>
        <fullName evidence="5">Transporter</fullName>
    </recommendedName>
</protein>
<gene>
    <name evidence="3" type="ORF">GSI_05314</name>
</gene>
<dbReference type="AlphaFoldDB" id="A0A2G8SFT9"/>
<comment type="caution">
    <text evidence="3">The sequence shown here is derived from an EMBL/GenBank/DDBJ whole genome shotgun (WGS) entry which is preliminary data.</text>
</comment>
<dbReference type="OrthoDB" id="1600564at2759"/>
<dbReference type="PANTHER" id="PTHR45648:SF22">
    <property type="entry name" value="GDSL LIPASE_ACYLHYDROLASE FAMILY PROTEIN (AFU_ORTHOLOGUE AFUA_4G14700)"/>
    <property type="match status" value="1"/>
</dbReference>
<dbReference type="InterPro" id="IPR001087">
    <property type="entry name" value="GDSL"/>
</dbReference>
<dbReference type="InterPro" id="IPR036514">
    <property type="entry name" value="SGNH_hydro_sf"/>
</dbReference>
<accession>A0A2G8SFT9</accession>
<evidence type="ECO:0000256" key="1">
    <source>
        <dbReference type="ARBA" id="ARBA00022801"/>
    </source>
</evidence>
<dbReference type="Pfam" id="PF00657">
    <property type="entry name" value="Lipase_GDSL"/>
    <property type="match status" value="1"/>
</dbReference>
<dbReference type="InterPro" id="IPR051058">
    <property type="entry name" value="GDSL_Est/Lipase"/>
</dbReference>
<evidence type="ECO:0008006" key="5">
    <source>
        <dbReference type="Google" id="ProtNLM"/>
    </source>
</evidence>
<keyword evidence="4" id="KW-1185">Reference proteome</keyword>
<dbReference type="GO" id="GO:0016788">
    <property type="term" value="F:hydrolase activity, acting on ester bonds"/>
    <property type="evidence" value="ECO:0007669"/>
    <property type="project" value="InterPro"/>
</dbReference>
<dbReference type="EMBL" id="AYKW01000010">
    <property type="protein sequence ID" value="PIL32611.1"/>
    <property type="molecule type" value="Genomic_DNA"/>
</dbReference>
<feature type="signal peptide" evidence="2">
    <location>
        <begin position="1"/>
        <end position="21"/>
    </location>
</feature>
<feature type="chain" id="PRO_5013896760" description="Transporter" evidence="2">
    <location>
        <begin position="22"/>
        <end position="320"/>
    </location>
</feature>
<dbReference type="SUPFAM" id="SSF52266">
    <property type="entry name" value="SGNH hydrolase"/>
    <property type="match status" value="1"/>
</dbReference>
<proteinExistence type="predicted"/>
<dbReference type="Gene3D" id="3.40.50.1110">
    <property type="entry name" value="SGNH hydrolase"/>
    <property type="match status" value="1"/>
</dbReference>
<reference evidence="3 4" key="1">
    <citation type="journal article" date="2015" name="Sci. Rep.">
        <title>Chromosome-level genome map provides insights into diverse defense mechanisms in the medicinal fungus Ganoderma sinense.</title>
        <authorList>
            <person name="Zhu Y."/>
            <person name="Xu J."/>
            <person name="Sun C."/>
            <person name="Zhou S."/>
            <person name="Xu H."/>
            <person name="Nelson D.R."/>
            <person name="Qian J."/>
            <person name="Song J."/>
            <person name="Luo H."/>
            <person name="Xiang L."/>
            <person name="Li Y."/>
            <person name="Xu Z."/>
            <person name="Ji A."/>
            <person name="Wang L."/>
            <person name="Lu S."/>
            <person name="Hayward A."/>
            <person name="Sun W."/>
            <person name="Li X."/>
            <person name="Schwartz D.C."/>
            <person name="Wang Y."/>
            <person name="Chen S."/>
        </authorList>
    </citation>
    <scope>NUCLEOTIDE SEQUENCE [LARGE SCALE GENOMIC DNA]</scope>
    <source>
        <strain evidence="3 4">ZZ0214-1</strain>
    </source>
</reference>
<evidence type="ECO:0000313" key="4">
    <source>
        <dbReference type="Proteomes" id="UP000230002"/>
    </source>
</evidence>
<keyword evidence="1" id="KW-0378">Hydrolase</keyword>
<evidence type="ECO:0000313" key="3">
    <source>
        <dbReference type="EMBL" id="PIL32611.1"/>
    </source>
</evidence>
<organism evidence="3 4">
    <name type="scientific">Ganoderma sinense ZZ0214-1</name>
    <dbReference type="NCBI Taxonomy" id="1077348"/>
    <lineage>
        <taxon>Eukaryota</taxon>
        <taxon>Fungi</taxon>
        <taxon>Dikarya</taxon>
        <taxon>Basidiomycota</taxon>
        <taxon>Agaricomycotina</taxon>
        <taxon>Agaricomycetes</taxon>
        <taxon>Polyporales</taxon>
        <taxon>Polyporaceae</taxon>
        <taxon>Ganoderma</taxon>
    </lineage>
</organism>
<name>A0A2G8SFT9_9APHY</name>